<dbReference type="CDD" id="cd14797">
    <property type="entry name" value="DUF302"/>
    <property type="match status" value="1"/>
</dbReference>
<evidence type="ECO:0000259" key="1">
    <source>
        <dbReference type="Pfam" id="PF03625"/>
    </source>
</evidence>
<dbReference type="InterPro" id="IPR016796">
    <property type="entry name" value="UCP021774"/>
</dbReference>
<proteinExistence type="predicted"/>
<organism evidence="2 3">
    <name type="scientific">Candidatus Woykebacteria bacterium GWB1_45_5</name>
    <dbReference type="NCBI Taxonomy" id="1802592"/>
    <lineage>
        <taxon>Bacteria</taxon>
        <taxon>Candidatus Woykeibacteriota</taxon>
    </lineage>
</organism>
<dbReference type="InterPro" id="IPR035923">
    <property type="entry name" value="TT1751-like_sf"/>
</dbReference>
<name>A0A1G1WB27_9BACT</name>
<dbReference type="PANTHER" id="PTHR38342">
    <property type="entry name" value="SLR5037 PROTEIN"/>
    <property type="match status" value="1"/>
</dbReference>
<accession>A0A1G1WB27</accession>
<reference evidence="2 3" key="1">
    <citation type="journal article" date="2016" name="Nat. Commun.">
        <title>Thousands of microbial genomes shed light on interconnected biogeochemical processes in an aquifer system.</title>
        <authorList>
            <person name="Anantharaman K."/>
            <person name="Brown C.T."/>
            <person name="Hug L.A."/>
            <person name="Sharon I."/>
            <person name="Castelle C.J."/>
            <person name="Probst A.J."/>
            <person name="Thomas B.C."/>
            <person name="Singh A."/>
            <person name="Wilkins M.J."/>
            <person name="Karaoz U."/>
            <person name="Brodie E.L."/>
            <person name="Williams K.H."/>
            <person name="Hubbard S.S."/>
            <person name="Banfield J.F."/>
        </authorList>
    </citation>
    <scope>NUCLEOTIDE SEQUENCE [LARGE SCALE GENOMIC DNA]</scope>
</reference>
<protein>
    <recommendedName>
        <fullName evidence="1">DUF302 domain-containing protein</fullName>
    </recommendedName>
</protein>
<dbReference type="Proteomes" id="UP000178493">
    <property type="component" value="Unassembled WGS sequence"/>
</dbReference>
<evidence type="ECO:0000313" key="3">
    <source>
        <dbReference type="Proteomes" id="UP000178493"/>
    </source>
</evidence>
<dbReference type="PANTHER" id="PTHR38342:SF1">
    <property type="entry name" value="SLR5037 PROTEIN"/>
    <property type="match status" value="1"/>
</dbReference>
<evidence type="ECO:0000313" key="2">
    <source>
        <dbReference type="EMBL" id="OGY24824.1"/>
    </source>
</evidence>
<feature type="domain" description="DUF302" evidence="1">
    <location>
        <begin position="35"/>
        <end position="97"/>
    </location>
</feature>
<dbReference type="PIRSF" id="PIRSF021774">
    <property type="entry name" value="UCP021774"/>
    <property type="match status" value="1"/>
</dbReference>
<dbReference type="InterPro" id="IPR005180">
    <property type="entry name" value="DUF302"/>
</dbReference>
<dbReference type="Gene3D" id="3.30.310.70">
    <property type="entry name" value="TT1751-like domain"/>
    <property type="match status" value="1"/>
</dbReference>
<dbReference type="EMBL" id="MHCO01000001">
    <property type="protein sequence ID" value="OGY24824.1"/>
    <property type="molecule type" value="Genomic_DNA"/>
</dbReference>
<sequence>MQYGYKKNLDLPFLEAVEKTKKELMNEGFGVLTEINLKATLKNKLGVDYPECIIFGACNPQFAYSSLLAENGISLFLPCNVVVQEEEGQVSVSTILPRILAKVIGNRRLSKISKIVEGKLKKVVDSVS</sequence>
<dbReference type="AlphaFoldDB" id="A0A1G1WB27"/>
<gene>
    <name evidence="2" type="ORF">A2126_00810</name>
</gene>
<dbReference type="SUPFAM" id="SSF103247">
    <property type="entry name" value="TT1751-like"/>
    <property type="match status" value="1"/>
</dbReference>
<dbReference type="Pfam" id="PF03625">
    <property type="entry name" value="DUF302"/>
    <property type="match status" value="1"/>
</dbReference>
<comment type="caution">
    <text evidence="2">The sequence shown here is derived from an EMBL/GenBank/DDBJ whole genome shotgun (WGS) entry which is preliminary data.</text>
</comment>